<sequence length="218" mass="24079">MYNANERRARFPGALKTRGHPEPRRRRRTSRKHECVAHEETLLGRSLRRSSSIRKSDRKCVRSFAVYAAQDDTRCVAGHTARMVNISIRYTGDLNCAAVHGPSQGELATDAPVDNNGKGESFSPTDLVATALGTCMATVMAIAAQRHGVELKGTTVNITKEMSKDTPRRIVRLASEMRIPLPADHPQRQLLEAAALGCPVHHSLHPDVEKPVNFVWEG</sequence>
<gene>
    <name evidence="2" type="ORF">AVDCRST_MAG42-189</name>
</gene>
<dbReference type="AlphaFoldDB" id="A0A6J4H552"/>
<dbReference type="PANTHER" id="PTHR39624">
    <property type="entry name" value="PROTEIN INVOLVED IN RIMO-MEDIATED BETA-METHYLTHIOLATION OF RIBOSOMAL PROTEIN S12 YCAO"/>
    <property type="match status" value="1"/>
</dbReference>
<reference evidence="2" key="1">
    <citation type="submission" date="2020-02" db="EMBL/GenBank/DDBJ databases">
        <authorList>
            <person name="Meier V. D."/>
        </authorList>
    </citation>
    <scope>NUCLEOTIDE SEQUENCE</scope>
    <source>
        <strain evidence="2">AVDCRST_MAG42</strain>
    </source>
</reference>
<dbReference type="EMBL" id="CADCTA010000017">
    <property type="protein sequence ID" value="CAA9215286.1"/>
    <property type="molecule type" value="Genomic_DNA"/>
</dbReference>
<proteinExistence type="predicted"/>
<protein>
    <submittedName>
        <fullName evidence="2">Putative stress-induced protein OsmC</fullName>
    </submittedName>
</protein>
<feature type="region of interest" description="Disordered" evidence="1">
    <location>
        <begin position="1"/>
        <end position="35"/>
    </location>
</feature>
<evidence type="ECO:0000256" key="1">
    <source>
        <dbReference type="SAM" id="MobiDB-lite"/>
    </source>
</evidence>
<dbReference type="InterPro" id="IPR036102">
    <property type="entry name" value="OsmC/Ohrsf"/>
</dbReference>
<dbReference type="InterPro" id="IPR003718">
    <property type="entry name" value="OsmC/Ohr_fam"/>
</dbReference>
<evidence type="ECO:0000313" key="2">
    <source>
        <dbReference type="EMBL" id="CAA9215286.1"/>
    </source>
</evidence>
<dbReference type="SUPFAM" id="SSF82784">
    <property type="entry name" value="OsmC-like"/>
    <property type="match status" value="1"/>
</dbReference>
<dbReference type="InterPro" id="IPR015946">
    <property type="entry name" value="KH_dom-like_a/b"/>
</dbReference>
<dbReference type="PANTHER" id="PTHR39624:SF2">
    <property type="entry name" value="OSMC-LIKE PROTEIN"/>
    <property type="match status" value="1"/>
</dbReference>
<name>A0A6J4H552_9BACT</name>
<organism evidence="2">
    <name type="scientific">uncultured Chthoniobacterales bacterium</name>
    <dbReference type="NCBI Taxonomy" id="1836801"/>
    <lineage>
        <taxon>Bacteria</taxon>
        <taxon>Pseudomonadati</taxon>
        <taxon>Verrucomicrobiota</taxon>
        <taxon>Spartobacteria</taxon>
        <taxon>Chthoniobacterales</taxon>
        <taxon>environmental samples</taxon>
    </lineage>
</organism>
<accession>A0A6J4H552</accession>
<dbReference type="Pfam" id="PF02566">
    <property type="entry name" value="OsmC"/>
    <property type="match status" value="1"/>
</dbReference>
<dbReference type="Gene3D" id="3.30.300.20">
    <property type="match status" value="1"/>
</dbReference>